<keyword evidence="2" id="KW-0819">tRNA processing</keyword>
<evidence type="ECO:0000259" key="4">
    <source>
        <dbReference type="Pfam" id="PF25150"/>
    </source>
</evidence>
<evidence type="ECO:0000313" key="7">
    <source>
        <dbReference type="Proteomes" id="UP000750334"/>
    </source>
</evidence>
<dbReference type="Pfam" id="PF10350">
    <property type="entry name" value="DUF2428"/>
    <property type="match status" value="1"/>
</dbReference>
<feature type="domain" description="tRNA (32-2'-O)-methyltransferase regulator THADA-like C-terminal TPR repeats region" evidence="5">
    <location>
        <begin position="832"/>
        <end position="972"/>
    </location>
</feature>
<feature type="domain" description="DUF2428" evidence="3">
    <location>
        <begin position="606"/>
        <end position="830"/>
    </location>
</feature>
<evidence type="ECO:0000256" key="1">
    <source>
        <dbReference type="ARBA" id="ARBA00010409"/>
    </source>
</evidence>
<evidence type="ECO:0000259" key="5">
    <source>
        <dbReference type="Pfam" id="PF25151"/>
    </source>
</evidence>
<keyword evidence="7" id="KW-1185">Reference proteome</keyword>
<dbReference type="PANTHER" id="PTHR14387">
    <property type="entry name" value="THADA/DEATH RECEPTOR INTERACTING PROTEIN"/>
    <property type="match status" value="1"/>
</dbReference>
<evidence type="ECO:0000256" key="2">
    <source>
        <dbReference type="ARBA" id="ARBA00022694"/>
    </source>
</evidence>
<name>A0A9P7BAZ5_MAUEX</name>
<dbReference type="Proteomes" id="UP000750334">
    <property type="component" value="Unassembled WGS sequence"/>
</dbReference>
<dbReference type="EMBL" id="PUHR01000088">
    <property type="protein sequence ID" value="KAG0667894.1"/>
    <property type="molecule type" value="Genomic_DNA"/>
</dbReference>
<dbReference type="PANTHER" id="PTHR14387:SF0">
    <property type="entry name" value="DUF2428 DOMAIN-CONTAINING PROTEIN"/>
    <property type="match status" value="1"/>
</dbReference>
<gene>
    <name evidence="6" type="ORF">C6P45_005261</name>
</gene>
<evidence type="ECO:0000259" key="3">
    <source>
        <dbReference type="Pfam" id="PF10350"/>
    </source>
</evidence>
<comment type="caution">
    <text evidence="6">The sequence shown here is derived from an EMBL/GenBank/DDBJ whole genome shotgun (WGS) entry which is preliminary data.</text>
</comment>
<accession>A0A9P7BAZ5</accession>
<evidence type="ECO:0008006" key="8">
    <source>
        <dbReference type="Google" id="ProtNLM"/>
    </source>
</evidence>
<proteinExistence type="inferred from homology"/>
<reference evidence="6 7" key="1">
    <citation type="submission" date="2020-11" db="EMBL/GenBank/DDBJ databases">
        <title>Kefir isolates.</title>
        <authorList>
            <person name="Marcisauskas S."/>
            <person name="Kim Y."/>
            <person name="Blasche S."/>
        </authorList>
    </citation>
    <scope>NUCLEOTIDE SEQUENCE [LARGE SCALE GENOMIC DNA]</scope>
    <source>
        <strain evidence="6 7">OG2</strain>
    </source>
</reference>
<dbReference type="InterPro" id="IPR056843">
    <property type="entry name" value="THADA-like_TPR"/>
</dbReference>
<dbReference type="GO" id="GO:0030488">
    <property type="term" value="P:tRNA methylation"/>
    <property type="evidence" value="ECO:0007669"/>
    <property type="project" value="TreeGrafter"/>
</dbReference>
<dbReference type="OrthoDB" id="73997at2759"/>
<dbReference type="InterPro" id="IPR016024">
    <property type="entry name" value="ARM-type_fold"/>
</dbReference>
<dbReference type="Pfam" id="PF25150">
    <property type="entry name" value="TPR_Trm732"/>
    <property type="match status" value="1"/>
</dbReference>
<dbReference type="InterPro" id="IPR019442">
    <property type="entry name" value="THADA/TRM732_DUF2428"/>
</dbReference>
<feature type="domain" description="tRNA (32-2'-O)-methyltransferase regulator THADA-like TPR repeats region" evidence="4">
    <location>
        <begin position="227"/>
        <end position="492"/>
    </location>
</feature>
<evidence type="ECO:0000313" key="6">
    <source>
        <dbReference type="EMBL" id="KAG0667894.1"/>
    </source>
</evidence>
<dbReference type="InterPro" id="IPR011989">
    <property type="entry name" value="ARM-like"/>
</dbReference>
<dbReference type="InterPro" id="IPR051954">
    <property type="entry name" value="tRNA_methyltransferase_THADA"/>
</dbReference>
<organism evidence="6 7">
    <name type="scientific">Maudiozyma exigua</name>
    <name type="common">Yeast</name>
    <name type="synonym">Kazachstania exigua</name>
    <dbReference type="NCBI Taxonomy" id="34358"/>
    <lineage>
        <taxon>Eukaryota</taxon>
        <taxon>Fungi</taxon>
        <taxon>Dikarya</taxon>
        <taxon>Ascomycota</taxon>
        <taxon>Saccharomycotina</taxon>
        <taxon>Saccharomycetes</taxon>
        <taxon>Saccharomycetales</taxon>
        <taxon>Saccharomycetaceae</taxon>
        <taxon>Maudiozyma</taxon>
    </lineage>
</organism>
<dbReference type="Pfam" id="PF25151">
    <property type="entry name" value="TPR_Trm732_C"/>
    <property type="match status" value="1"/>
</dbReference>
<dbReference type="GO" id="GO:0005829">
    <property type="term" value="C:cytosol"/>
    <property type="evidence" value="ECO:0007669"/>
    <property type="project" value="TreeGrafter"/>
</dbReference>
<comment type="similarity">
    <text evidence="1">Belongs to the THADA family.</text>
</comment>
<dbReference type="Gene3D" id="1.25.10.10">
    <property type="entry name" value="Leucine-rich Repeat Variant"/>
    <property type="match status" value="1"/>
</dbReference>
<dbReference type="InterPro" id="IPR056842">
    <property type="entry name" value="THADA-like_TPR_C"/>
</dbReference>
<sequence length="1421" mass="164405">MNELITEAKVYLLQKDIITRIKEDNSDGTIETLITIFKTLFKPIESDSIELSDTDRLLMIDTLSIWMVRSTKIIQNQKINSNEFQKIMTNILLGVKSRDTLLQYIIDFWSDSTPALSNALRDLLNKYTILLKTVLSQSDFNSFLSKWLDIILNVPQFSRIHYTLVDSFSNELDMYRVIEKRPYFIEDALNEISRESLANIIGKCLVSLLTNIYSKHFKNESNDLSKWIKLWDQYTMRNLQKTKFTKPISLYFLTPLFKTMPSEIFVRFIKSENLHENPALLLSLLKIGQNISIEEPFHNSDLISLSILEEFLKTNEHKLQTFEILTFANKKSKTIQSYIFEVIKKNLKIFFVDVNLENRNYFVSSFKHFIIRIRDSAYAINRQLCKLKKANKFEDEQAQLKSQLNDYLSFLRWLVNFLKGEMIPGIQYHRNIIALQIFDILLCSGIDKNIPSEFMYKQERREYPFEISLCDDNALFRLLVDNLCNEVPEVRKLSKEHLLLFRKCEPSGALFEGLDVVRLNEVILQNFGVYQNSDIGATIDSLLFNLSPDKYTYLENHVERLQLEVSHVSKNYLKNSNNNMSSYLSSLSLILIEIDINDMSKHMSHTLEQIWDTILDIWELVRDILCYDATDSLIPEEYIKSGVSDQLLSSYAYRSVKEMSSVLIVLLDKFPLSEHLLTSIGDLLINQLFSIRHSGAFQAVLPCFRQCCLRCTRDHPAQLDMWLTLILEELQTKTQHITRRSGGLPFLLTNILSTERDKSHPKLRYVFSQLFEIANLPIKDYQDRLDLPQINAFNCIKAIFIESTLSTSCQPYISSALQLSFKYFTSEIWALRNCSLMLFTSIQNRIFGKSGKVLSARLFFTKYLGIKESMLTILQNANNRTKREGEHNNYESIFLVLSILLSLKGNPNSHELDIILDEVERFLGDENWKIRDVAARTIVALNSNPYETSKRLLQKSSTMNQNNLHGSLLVVFYAIENTINHETVFEDSSFIQLVTYLVSKCTYFTKHNRCFITSSQYLDNIISVLEKVPQVFKLIPDTFFWDLQTYFVYHNSMFETDGSKQLCLASALTALLSYGPYEIVYQLCEISLRSKFHEVQKTVTHFMIDNNFVNALSESERSILTNDLNNLLKQNDVLPSVATAAVYVLKDIESGIPIETVLSLIESSNAESTNLALLETMGQIATQDTLTTYIGMLSKYICDSATENSRVAALNSLKNFLRRDKNIHLLLLIYKMLSDDDVDIRYSAAAFINKELVGNNSVAVDISPIMTSHSLSEVLSTYFNKDEICNVLFKEITDYITKNDVFPSGKNECGILFKKEQDNQYRNNIEQNLQYISILENLEMNGTVTEFCKKYYQTLIKKFEQSEINDSPLGTFSDPYSFSIVVIFEALVNIYLTEKADEYKTVLQKHNIHPVVFEYRYLDLI</sequence>
<dbReference type="SUPFAM" id="SSF48371">
    <property type="entry name" value="ARM repeat"/>
    <property type="match status" value="1"/>
</dbReference>
<protein>
    <recommendedName>
        <fullName evidence="8">DUF2428 domain-containing protein</fullName>
    </recommendedName>
</protein>